<comment type="caution">
    <text evidence="2">The sequence shown here is derived from an EMBL/GenBank/DDBJ whole genome shotgun (WGS) entry which is preliminary data.</text>
</comment>
<dbReference type="GeneID" id="67040385"/>
<sequence>MAKERFVRVYAQGKLDALMIFIDRETGVNYLFNKVGYAGGLTPLLDKDGKPVITPIDEIDKK</sequence>
<name>A0AAW8SZN3_9ENTE</name>
<evidence type="ECO:0000259" key="1">
    <source>
        <dbReference type="Pfam" id="PF20037"/>
    </source>
</evidence>
<protein>
    <submittedName>
        <fullName evidence="2">DUF6440 family protein</fullName>
    </submittedName>
</protein>
<dbReference type="AlphaFoldDB" id="A0AAW8SZN3"/>
<organism evidence="2 4">
    <name type="scientific">Enterococcus raffinosus</name>
    <dbReference type="NCBI Taxonomy" id="71452"/>
    <lineage>
        <taxon>Bacteria</taxon>
        <taxon>Bacillati</taxon>
        <taxon>Bacillota</taxon>
        <taxon>Bacilli</taxon>
        <taxon>Lactobacillales</taxon>
        <taxon>Enterococcaceae</taxon>
        <taxon>Enterococcus</taxon>
    </lineage>
</organism>
<dbReference type="EMBL" id="JARPXM010000004">
    <property type="protein sequence ID" value="MDT2537657.1"/>
    <property type="molecule type" value="Genomic_DNA"/>
</dbReference>
<dbReference type="EMBL" id="JARPXL010000001">
    <property type="protein sequence ID" value="MDT2543059.1"/>
    <property type="molecule type" value="Genomic_DNA"/>
</dbReference>
<dbReference type="Proteomes" id="UP001254770">
    <property type="component" value="Unassembled WGS sequence"/>
</dbReference>
<evidence type="ECO:0000313" key="2">
    <source>
        <dbReference type="EMBL" id="MDT2537657.1"/>
    </source>
</evidence>
<evidence type="ECO:0000313" key="4">
    <source>
        <dbReference type="Proteomes" id="UP001249240"/>
    </source>
</evidence>
<dbReference type="RefSeq" id="WP_010746082.1">
    <property type="nucleotide sequence ID" value="NZ_BAAAXM010000053.1"/>
</dbReference>
<proteinExistence type="predicted"/>
<dbReference type="Pfam" id="PF20037">
    <property type="entry name" value="DUF6440"/>
    <property type="match status" value="1"/>
</dbReference>
<accession>A0AAW8SZN3</accession>
<dbReference type="Proteomes" id="UP001249240">
    <property type="component" value="Unassembled WGS sequence"/>
</dbReference>
<feature type="domain" description="DUF6440" evidence="1">
    <location>
        <begin position="5"/>
        <end position="54"/>
    </location>
</feature>
<reference evidence="2" key="1">
    <citation type="submission" date="2023-03" db="EMBL/GenBank/DDBJ databases">
        <authorList>
            <person name="Shen W."/>
            <person name="Cai J."/>
        </authorList>
    </citation>
    <scope>NUCLEOTIDE SEQUENCE</scope>
    <source>
        <strain evidence="2">B646-2</strain>
        <strain evidence="3">Y15</strain>
    </source>
</reference>
<gene>
    <name evidence="3" type="ORF">P7D69_01695</name>
    <name evidence="2" type="ORF">P7D78_05950</name>
</gene>
<dbReference type="InterPro" id="IPR045515">
    <property type="entry name" value="DUF6440"/>
</dbReference>
<evidence type="ECO:0000313" key="3">
    <source>
        <dbReference type="EMBL" id="MDT2543059.1"/>
    </source>
</evidence>